<dbReference type="CDD" id="cd02440">
    <property type="entry name" value="AdoMet_MTases"/>
    <property type="match status" value="1"/>
</dbReference>
<dbReference type="PANTHER" id="PTHR43836:SF10">
    <property type="entry name" value="CATECHOL O-METHYLTRANSFERASE B"/>
    <property type="match status" value="1"/>
</dbReference>
<dbReference type="InterPro" id="IPR029063">
    <property type="entry name" value="SAM-dependent_MTases_sf"/>
</dbReference>
<dbReference type="PANTHER" id="PTHR43836">
    <property type="entry name" value="CATECHOL O-METHYLTRANSFERASE 1-RELATED"/>
    <property type="match status" value="1"/>
</dbReference>
<evidence type="ECO:0000256" key="4">
    <source>
        <dbReference type="ARBA" id="ARBA00022691"/>
    </source>
</evidence>
<evidence type="ECO:0000256" key="7">
    <source>
        <dbReference type="ARBA" id="ARBA00023453"/>
    </source>
</evidence>
<dbReference type="Gene3D" id="3.40.50.150">
    <property type="entry name" value="Vaccinia Virus protein VP39"/>
    <property type="match status" value="1"/>
</dbReference>
<dbReference type="GO" id="GO:0016206">
    <property type="term" value="F:catechol O-methyltransferase activity"/>
    <property type="evidence" value="ECO:0007669"/>
    <property type="project" value="UniProtKB-EC"/>
</dbReference>
<dbReference type="EC" id="2.1.1.6" evidence="1"/>
<dbReference type="Ensembl" id="ENSSDUT00000027162.1">
    <property type="protein sequence ID" value="ENSSDUP00000026685.1"/>
    <property type="gene ID" value="ENSSDUG00000019301.1"/>
</dbReference>
<evidence type="ECO:0000256" key="3">
    <source>
        <dbReference type="ARBA" id="ARBA00022679"/>
    </source>
</evidence>
<dbReference type="GO" id="GO:0032259">
    <property type="term" value="P:methylation"/>
    <property type="evidence" value="ECO:0007669"/>
    <property type="project" value="UniProtKB-KW"/>
</dbReference>
<evidence type="ECO:0000313" key="9">
    <source>
        <dbReference type="Ensembl" id="ENSSDUP00000026685.1"/>
    </source>
</evidence>
<dbReference type="GO" id="GO:0042424">
    <property type="term" value="P:catecholamine catabolic process"/>
    <property type="evidence" value="ECO:0007669"/>
    <property type="project" value="TreeGrafter"/>
</dbReference>
<evidence type="ECO:0000256" key="5">
    <source>
        <dbReference type="ARBA" id="ARBA00022867"/>
    </source>
</evidence>
<dbReference type="SUPFAM" id="SSF53335">
    <property type="entry name" value="S-adenosyl-L-methionine-dependent methyltransferases"/>
    <property type="match status" value="1"/>
</dbReference>
<keyword evidence="6" id="KW-0128">Catecholamine metabolism</keyword>
<dbReference type="STRING" id="41447.ENSSDUP00000026685"/>
<sequence>PRMSVLTVLVVLVGLYAVCRCMIPWLVQSNSTLALLWYDFVLEMTLDLLTRTTRPQRLLRAVIINAVRGDPDSVIRAIDHFCKHTECVYSVNHMALCLPGAILDSVVMETSPSTVLELGTYCGYSAVRITRLLPPSTRLITVEMNPEYACVARQVIQHAGLQDKVCVLEGQSADLIPKMAEMFGIQTFDFVFLDHWKDRYLPDIRLLEDCSLLAQGSVVLADNVVCPGTPDYLNYIRSNLNYKSRFYQAHLEYTRVLDGLERSEYLGCRQGKRQVDRDTDR</sequence>
<reference evidence="9" key="2">
    <citation type="submission" date="2025-09" db="UniProtKB">
        <authorList>
            <consortium name="Ensembl"/>
        </authorList>
    </citation>
    <scope>IDENTIFICATION</scope>
</reference>
<keyword evidence="5" id="KW-0531">Neurotransmitter degradation</keyword>
<evidence type="ECO:0000313" key="10">
    <source>
        <dbReference type="Proteomes" id="UP000261420"/>
    </source>
</evidence>
<dbReference type="Pfam" id="PF01596">
    <property type="entry name" value="Methyltransf_3"/>
    <property type="match status" value="1"/>
</dbReference>
<comment type="catalytic activity">
    <reaction evidence="8">
        <text>a catechol + S-adenosyl-L-methionine = a guaiacol + S-adenosyl-L-homocysteine + H(+)</text>
        <dbReference type="Rhea" id="RHEA:17877"/>
        <dbReference type="ChEBI" id="CHEBI:15378"/>
        <dbReference type="ChEBI" id="CHEBI:33566"/>
        <dbReference type="ChEBI" id="CHEBI:57856"/>
        <dbReference type="ChEBI" id="CHEBI:59789"/>
        <dbReference type="ChEBI" id="CHEBI:134251"/>
        <dbReference type="EC" id="2.1.1.6"/>
    </reaction>
</comment>
<name>A0A3B4V9K7_SERDU</name>
<evidence type="ECO:0000256" key="6">
    <source>
        <dbReference type="ARBA" id="ARBA00022939"/>
    </source>
</evidence>
<keyword evidence="10" id="KW-1185">Reference proteome</keyword>
<reference evidence="9" key="1">
    <citation type="submission" date="2025-08" db="UniProtKB">
        <authorList>
            <consortium name="Ensembl"/>
        </authorList>
    </citation>
    <scope>IDENTIFICATION</scope>
</reference>
<dbReference type="AlphaFoldDB" id="A0A3B4V9K7"/>
<proteinExistence type="inferred from homology"/>
<protein>
    <recommendedName>
        <fullName evidence="1">catechol O-methyltransferase</fullName>
        <ecNumber evidence="1">2.1.1.6</ecNumber>
    </recommendedName>
</protein>
<keyword evidence="4" id="KW-0949">S-adenosyl-L-methionine</keyword>
<dbReference type="Proteomes" id="UP000261420">
    <property type="component" value="Unplaced"/>
</dbReference>
<organism evidence="9 10">
    <name type="scientific">Seriola dumerili</name>
    <name type="common">Greater amberjack</name>
    <name type="synonym">Caranx dumerili</name>
    <dbReference type="NCBI Taxonomy" id="41447"/>
    <lineage>
        <taxon>Eukaryota</taxon>
        <taxon>Metazoa</taxon>
        <taxon>Chordata</taxon>
        <taxon>Craniata</taxon>
        <taxon>Vertebrata</taxon>
        <taxon>Euteleostomi</taxon>
        <taxon>Actinopterygii</taxon>
        <taxon>Neopterygii</taxon>
        <taxon>Teleostei</taxon>
        <taxon>Neoteleostei</taxon>
        <taxon>Acanthomorphata</taxon>
        <taxon>Carangaria</taxon>
        <taxon>Carangiformes</taxon>
        <taxon>Carangidae</taxon>
        <taxon>Seriola</taxon>
    </lineage>
</organism>
<keyword evidence="2" id="KW-0489">Methyltransferase</keyword>
<dbReference type="FunFam" id="3.40.50.150:FF:000054">
    <property type="entry name" value="Catechol O-methyltransferase"/>
    <property type="match status" value="1"/>
</dbReference>
<dbReference type="GO" id="GO:0032502">
    <property type="term" value="P:developmental process"/>
    <property type="evidence" value="ECO:0007669"/>
    <property type="project" value="TreeGrafter"/>
</dbReference>
<evidence type="ECO:0000256" key="8">
    <source>
        <dbReference type="ARBA" id="ARBA00051279"/>
    </source>
</evidence>
<dbReference type="InterPro" id="IPR002935">
    <property type="entry name" value="SAM_O-MeTrfase"/>
</dbReference>
<dbReference type="GO" id="GO:0042417">
    <property type="term" value="P:dopamine metabolic process"/>
    <property type="evidence" value="ECO:0007669"/>
    <property type="project" value="TreeGrafter"/>
</dbReference>
<comment type="similarity">
    <text evidence="7">Belongs to the class I-like SAM-binding methyltransferase superfamily. Cation-dependent O-methyltransferase family.</text>
</comment>
<evidence type="ECO:0000256" key="2">
    <source>
        <dbReference type="ARBA" id="ARBA00022603"/>
    </source>
</evidence>
<dbReference type="GeneTree" id="ENSGT00940000155317"/>
<dbReference type="PROSITE" id="PS51682">
    <property type="entry name" value="SAM_OMT_I"/>
    <property type="match status" value="1"/>
</dbReference>
<evidence type="ECO:0000256" key="1">
    <source>
        <dbReference type="ARBA" id="ARBA00012880"/>
    </source>
</evidence>
<accession>A0A3B4V9K7</accession>
<keyword evidence="3" id="KW-0808">Transferase</keyword>